<accession>A0AAU9CWG4</accession>
<keyword evidence="3" id="KW-1185">Reference proteome</keyword>
<proteinExistence type="predicted"/>
<evidence type="ECO:0000259" key="1">
    <source>
        <dbReference type="Pfam" id="PF12728"/>
    </source>
</evidence>
<dbReference type="InterPro" id="IPR036388">
    <property type="entry name" value="WH-like_DNA-bd_sf"/>
</dbReference>
<sequence length="69" mass="7934">MGDTMPSPLITPEEAARMLGVSPRTLATWRCLGRYRLPYVKIGARVRYRQEDVEAFIERRTREHTGEAA</sequence>
<evidence type="ECO:0000313" key="2">
    <source>
        <dbReference type="EMBL" id="BCX88499.1"/>
    </source>
</evidence>
<dbReference type="InterPro" id="IPR041657">
    <property type="entry name" value="HTH_17"/>
</dbReference>
<dbReference type="Proteomes" id="UP001321450">
    <property type="component" value="Chromosome"/>
</dbReference>
<dbReference type="KEGG" id="meiy:MIN45_P0868"/>
<reference evidence="3" key="1">
    <citation type="journal article" date="2024" name="Int. J. Syst. Evol. Microbiol.">
        <title>Methylomarinovum tepidoasis sp. nov., a moderately thermophilic methanotroph of the family Methylothermaceae isolated from a deep-sea hydrothermal field.</title>
        <authorList>
            <person name="Hirayama H."/>
            <person name="Takaki Y."/>
            <person name="Abe M."/>
            <person name="Miyazaki M."/>
            <person name="Uematsu K."/>
            <person name="Matsui Y."/>
            <person name="Takai K."/>
        </authorList>
    </citation>
    <scope>NUCLEOTIDE SEQUENCE [LARGE SCALE GENOMIC DNA]</scope>
    <source>
        <strain evidence="3">IN45</strain>
    </source>
</reference>
<dbReference type="AlphaFoldDB" id="A0AAU9CWG4"/>
<dbReference type="Gene3D" id="1.10.10.10">
    <property type="entry name" value="Winged helix-like DNA-binding domain superfamily/Winged helix DNA-binding domain"/>
    <property type="match status" value="1"/>
</dbReference>
<dbReference type="NCBIfam" id="TIGR01764">
    <property type="entry name" value="excise"/>
    <property type="match status" value="1"/>
</dbReference>
<dbReference type="InterPro" id="IPR010093">
    <property type="entry name" value="SinI_DNA-bd"/>
</dbReference>
<organism evidence="2 3">
    <name type="scientific">Methylomarinovum tepidoasis</name>
    <dbReference type="NCBI Taxonomy" id="2840183"/>
    <lineage>
        <taxon>Bacteria</taxon>
        <taxon>Pseudomonadati</taxon>
        <taxon>Pseudomonadota</taxon>
        <taxon>Gammaproteobacteria</taxon>
        <taxon>Methylococcales</taxon>
        <taxon>Methylothermaceae</taxon>
        <taxon>Methylomarinovum</taxon>
    </lineage>
</organism>
<evidence type="ECO:0000313" key="3">
    <source>
        <dbReference type="Proteomes" id="UP001321450"/>
    </source>
</evidence>
<protein>
    <recommendedName>
        <fullName evidence="1">Helix-turn-helix domain-containing protein</fullName>
    </recommendedName>
</protein>
<gene>
    <name evidence="2" type="ORF">MIN45_P0868</name>
</gene>
<dbReference type="EMBL" id="AP024718">
    <property type="protein sequence ID" value="BCX88499.1"/>
    <property type="molecule type" value="Genomic_DNA"/>
</dbReference>
<dbReference type="Pfam" id="PF12728">
    <property type="entry name" value="HTH_17"/>
    <property type="match status" value="1"/>
</dbReference>
<feature type="domain" description="Helix-turn-helix" evidence="1">
    <location>
        <begin position="10"/>
        <end position="60"/>
    </location>
</feature>
<name>A0AAU9CWG4_9GAMM</name>
<dbReference type="InterPro" id="IPR009061">
    <property type="entry name" value="DNA-bd_dom_put_sf"/>
</dbReference>
<dbReference type="GO" id="GO:0003677">
    <property type="term" value="F:DNA binding"/>
    <property type="evidence" value="ECO:0007669"/>
    <property type="project" value="InterPro"/>
</dbReference>
<dbReference type="SUPFAM" id="SSF46955">
    <property type="entry name" value="Putative DNA-binding domain"/>
    <property type="match status" value="1"/>
</dbReference>